<dbReference type="SUPFAM" id="SSF88659">
    <property type="entry name" value="Sigma3 and sigma4 domains of RNA polymerase sigma factors"/>
    <property type="match status" value="1"/>
</dbReference>
<dbReference type="SUPFAM" id="SSF88946">
    <property type="entry name" value="Sigma2 domain of RNA polymerase sigma factors"/>
    <property type="match status" value="1"/>
</dbReference>
<dbReference type="Gene3D" id="1.10.1740.10">
    <property type="match status" value="1"/>
</dbReference>
<dbReference type="Proteomes" id="UP000625283">
    <property type="component" value="Unassembled WGS sequence"/>
</dbReference>
<dbReference type="PANTHER" id="PTHR43133:SF46">
    <property type="entry name" value="RNA POLYMERASE SIGMA-70 FACTOR ECF SUBFAMILY"/>
    <property type="match status" value="1"/>
</dbReference>
<evidence type="ECO:0000313" key="7">
    <source>
        <dbReference type="EMBL" id="MBL1409495.1"/>
    </source>
</evidence>
<evidence type="ECO:0000256" key="2">
    <source>
        <dbReference type="ARBA" id="ARBA00023015"/>
    </source>
</evidence>
<evidence type="ECO:0000259" key="5">
    <source>
        <dbReference type="Pfam" id="PF04542"/>
    </source>
</evidence>
<dbReference type="EMBL" id="JAERTY010000006">
    <property type="protein sequence ID" value="MBL1409495.1"/>
    <property type="molecule type" value="Genomic_DNA"/>
</dbReference>
<dbReference type="InterPro" id="IPR013325">
    <property type="entry name" value="RNA_pol_sigma_r2"/>
</dbReference>
<dbReference type="Gene3D" id="1.10.10.10">
    <property type="entry name" value="Winged helix-like DNA-binding domain superfamily/Winged helix DNA-binding domain"/>
    <property type="match status" value="1"/>
</dbReference>
<feature type="domain" description="RNA polymerase sigma-70 region 2" evidence="5">
    <location>
        <begin position="35"/>
        <end position="100"/>
    </location>
</feature>
<keyword evidence="3" id="KW-0731">Sigma factor</keyword>
<dbReference type="InterPro" id="IPR013249">
    <property type="entry name" value="RNA_pol_sigma70_r4_t2"/>
</dbReference>
<evidence type="ECO:0000256" key="3">
    <source>
        <dbReference type="ARBA" id="ARBA00023082"/>
    </source>
</evidence>
<dbReference type="Pfam" id="PF04542">
    <property type="entry name" value="Sigma70_r2"/>
    <property type="match status" value="1"/>
</dbReference>
<dbReference type="InterPro" id="IPR014284">
    <property type="entry name" value="RNA_pol_sigma-70_dom"/>
</dbReference>
<dbReference type="InterPro" id="IPR039425">
    <property type="entry name" value="RNA_pol_sigma-70-like"/>
</dbReference>
<reference evidence="7 8" key="1">
    <citation type="submission" date="2021-01" db="EMBL/GenBank/DDBJ databases">
        <title>C459-1 draft genome sequence.</title>
        <authorList>
            <person name="Zhang X.-F."/>
        </authorList>
    </citation>
    <scope>NUCLEOTIDE SEQUENCE [LARGE SCALE GENOMIC DNA]</scope>
    <source>
        <strain evidence="8">C459-1</strain>
    </source>
</reference>
<evidence type="ECO:0000256" key="1">
    <source>
        <dbReference type="ARBA" id="ARBA00010641"/>
    </source>
</evidence>
<evidence type="ECO:0000313" key="8">
    <source>
        <dbReference type="Proteomes" id="UP000625283"/>
    </source>
</evidence>
<protein>
    <submittedName>
        <fullName evidence="7">RNA polymerase sigma-70 factor</fullName>
    </submittedName>
</protein>
<gene>
    <name evidence="7" type="ORF">JKG61_12095</name>
</gene>
<name>A0ABS1R5C7_9SPHI</name>
<dbReference type="Pfam" id="PF08281">
    <property type="entry name" value="Sigma70_r4_2"/>
    <property type="match status" value="1"/>
</dbReference>
<comment type="similarity">
    <text evidence="1">Belongs to the sigma-70 factor family. ECF subfamily.</text>
</comment>
<accession>A0ABS1R5C7</accession>
<comment type="caution">
    <text evidence="7">The sequence shown here is derived from an EMBL/GenBank/DDBJ whole genome shotgun (WGS) entry which is preliminary data.</text>
</comment>
<keyword evidence="4" id="KW-0804">Transcription</keyword>
<proteinExistence type="inferred from homology"/>
<dbReference type="NCBIfam" id="TIGR02985">
    <property type="entry name" value="Sig70_bacteroi1"/>
    <property type="match status" value="1"/>
</dbReference>
<dbReference type="NCBIfam" id="TIGR02937">
    <property type="entry name" value="sigma70-ECF"/>
    <property type="match status" value="1"/>
</dbReference>
<dbReference type="InterPro" id="IPR013324">
    <property type="entry name" value="RNA_pol_sigma_r3/r4-like"/>
</dbReference>
<evidence type="ECO:0000256" key="4">
    <source>
        <dbReference type="ARBA" id="ARBA00023163"/>
    </source>
</evidence>
<dbReference type="InterPro" id="IPR007627">
    <property type="entry name" value="RNA_pol_sigma70_r2"/>
</dbReference>
<dbReference type="InterPro" id="IPR014327">
    <property type="entry name" value="RNA_pol_sigma70_bacteroid"/>
</dbReference>
<sequence length="206" mass="24750">MKNTYKANDMDCFDLDEEDLAAFQAGSEARFETVYNCYKEKLFRYVLQYVKNPELAYDVVQDAFIRLWEQRSQMVNFENIRGFLFLTAKNNAINLLRRASVDLKAREKILEGYIYPSESDVEYYVIDREYEKYITEVLDRLPEQTKLVFKKCRFENMSYDEVGEELGISRNTVKKHMMRALKVFREDEVIKRMNLNALWIWIIINF</sequence>
<dbReference type="CDD" id="cd06171">
    <property type="entry name" value="Sigma70_r4"/>
    <property type="match status" value="1"/>
</dbReference>
<evidence type="ECO:0000259" key="6">
    <source>
        <dbReference type="Pfam" id="PF08281"/>
    </source>
</evidence>
<dbReference type="PANTHER" id="PTHR43133">
    <property type="entry name" value="RNA POLYMERASE ECF-TYPE SIGMA FACTO"/>
    <property type="match status" value="1"/>
</dbReference>
<organism evidence="7 8">
    <name type="scientific">Sphingobacterium faecale</name>
    <dbReference type="NCBI Taxonomy" id="2803775"/>
    <lineage>
        <taxon>Bacteria</taxon>
        <taxon>Pseudomonadati</taxon>
        <taxon>Bacteroidota</taxon>
        <taxon>Sphingobacteriia</taxon>
        <taxon>Sphingobacteriales</taxon>
        <taxon>Sphingobacteriaceae</taxon>
        <taxon>Sphingobacterium</taxon>
    </lineage>
</organism>
<dbReference type="InterPro" id="IPR036388">
    <property type="entry name" value="WH-like_DNA-bd_sf"/>
</dbReference>
<keyword evidence="8" id="KW-1185">Reference proteome</keyword>
<feature type="domain" description="RNA polymerase sigma factor 70 region 4 type 2" evidence="6">
    <location>
        <begin position="133"/>
        <end position="182"/>
    </location>
</feature>
<keyword evidence="2" id="KW-0805">Transcription regulation</keyword>